<organism evidence="8 9">
    <name type="scientific">Paenibacillus piri</name>
    <dbReference type="NCBI Taxonomy" id="2547395"/>
    <lineage>
        <taxon>Bacteria</taxon>
        <taxon>Bacillati</taxon>
        <taxon>Bacillota</taxon>
        <taxon>Bacilli</taxon>
        <taxon>Bacillales</taxon>
        <taxon>Paenibacillaceae</taxon>
        <taxon>Paenibacillus</taxon>
    </lineage>
</organism>
<name>A0A4R5KXC2_9BACL</name>
<reference evidence="8 9" key="1">
    <citation type="submission" date="2019-03" db="EMBL/GenBank/DDBJ databases">
        <title>This is whole genome sequence of Paenibacillus sp MS74 strain.</title>
        <authorList>
            <person name="Trinh H.N."/>
        </authorList>
    </citation>
    <scope>NUCLEOTIDE SEQUENCE [LARGE SCALE GENOMIC DNA]</scope>
    <source>
        <strain evidence="8 9">MS74</strain>
    </source>
</reference>
<feature type="domain" description="Putative aromatic acid exporter C-terminal" evidence="7">
    <location>
        <begin position="147"/>
        <end position="309"/>
    </location>
</feature>
<dbReference type="AlphaFoldDB" id="A0A4R5KXC2"/>
<evidence type="ECO:0000313" key="9">
    <source>
        <dbReference type="Proteomes" id="UP000295636"/>
    </source>
</evidence>
<proteinExistence type="predicted"/>
<gene>
    <name evidence="8" type="ORF">E1757_06800</name>
</gene>
<accession>A0A4R5KXC2</accession>
<evidence type="ECO:0000256" key="3">
    <source>
        <dbReference type="ARBA" id="ARBA00022692"/>
    </source>
</evidence>
<protein>
    <submittedName>
        <fullName evidence="8">Aromatic acid exporter family protein</fullName>
    </submittedName>
</protein>
<dbReference type="Pfam" id="PF11728">
    <property type="entry name" value="ArAE_1_C"/>
    <property type="match status" value="1"/>
</dbReference>
<comment type="subcellular location">
    <subcellularLocation>
        <location evidence="1">Cell membrane</location>
        <topology evidence="1">Multi-pass membrane protein</topology>
    </subcellularLocation>
</comment>
<keyword evidence="4 6" id="KW-1133">Transmembrane helix</keyword>
<feature type="transmembrane region" description="Helical" evidence="6">
    <location>
        <begin position="120"/>
        <end position="142"/>
    </location>
</feature>
<keyword evidence="9" id="KW-1185">Reference proteome</keyword>
<keyword evidence="2" id="KW-1003">Cell membrane</keyword>
<dbReference type="InterPro" id="IPR052984">
    <property type="entry name" value="UPF0421"/>
</dbReference>
<dbReference type="InterPro" id="IPR038323">
    <property type="entry name" value="ArAE_1_C_sf"/>
</dbReference>
<dbReference type="InterPro" id="IPR021062">
    <property type="entry name" value="ArAE_1_C"/>
</dbReference>
<keyword evidence="5 6" id="KW-0472">Membrane</keyword>
<dbReference type="EMBL" id="SMRT01000002">
    <property type="protein sequence ID" value="TDF99845.1"/>
    <property type="molecule type" value="Genomic_DNA"/>
</dbReference>
<evidence type="ECO:0000256" key="2">
    <source>
        <dbReference type="ARBA" id="ARBA00022475"/>
    </source>
</evidence>
<evidence type="ECO:0000256" key="6">
    <source>
        <dbReference type="SAM" id="Phobius"/>
    </source>
</evidence>
<dbReference type="InterPro" id="IPR010343">
    <property type="entry name" value="ArAE_1"/>
</dbReference>
<evidence type="ECO:0000259" key="7">
    <source>
        <dbReference type="Pfam" id="PF11728"/>
    </source>
</evidence>
<evidence type="ECO:0000256" key="4">
    <source>
        <dbReference type="ARBA" id="ARBA00022989"/>
    </source>
</evidence>
<evidence type="ECO:0000256" key="5">
    <source>
        <dbReference type="ARBA" id="ARBA00023136"/>
    </source>
</evidence>
<evidence type="ECO:0000256" key="1">
    <source>
        <dbReference type="ARBA" id="ARBA00004651"/>
    </source>
</evidence>
<dbReference type="OrthoDB" id="357521at2"/>
<sequence>MGIVGIRVIKTAVAVVAAIFLAQCAGLHSPNSTGLLAILGVDVTKRKGLRTSLQRIAASLLGLLLAAALFWLFGFHLWVIGLYILILFPILARFQLKEGAVTGAVVMFHLFNEKQLTPGLILNEIGLLLIGLGTATVINIVYMPNADRELQELRERLETCFSQIFKEIANHLRDNTYIWNGSELLEAGSILQEALDAARRSEENMLFQGNAAWAVYFSMRKQQMDSVDRMVQYVAQAYETLPHGELMASVFDELSEDVKSDYYTGRSEKKLETLEQGFRLMNLPATREEFEVRSALLQLMVELKSYLAVAKREKKQMEPAAGAGSQ</sequence>
<dbReference type="PANTHER" id="PTHR40064:SF1">
    <property type="entry name" value="MEMBRANE PROTEIN"/>
    <property type="match status" value="1"/>
</dbReference>
<dbReference type="Proteomes" id="UP000295636">
    <property type="component" value="Unassembled WGS sequence"/>
</dbReference>
<comment type="caution">
    <text evidence="8">The sequence shown here is derived from an EMBL/GenBank/DDBJ whole genome shotgun (WGS) entry which is preliminary data.</text>
</comment>
<keyword evidence="3 6" id="KW-0812">Transmembrane</keyword>
<dbReference type="PANTHER" id="PTHR40064">
    <property type="entry name" value="MEMBRANE PROTEIN-RELATED"/>
    <property type="match status" value="1"/>
</dbReference>
<dbReference type="Gene3D" id="1.20.120.940">
    <property type="entry name" value="Putative aromatic acid exporter, C-terminal domain"/>
    <property type="match status" value="1"/>
</dbReference>
<dbReference type="GO" id="GO:0005886">
    <property type="term" value="C:plasma membrane"/>
    <property type="evidence" value="ECO:0007669"/>
    <property type="project" value="UniProtKB-SubCell"/>
</dbReference>
<dbReference type="Pfam" id="PF06081">
    <property type="entry name" value="ArAE_1"/>
    <property type="match status" value="1"/>
</dbReference>
<feature type="transmembrane region" description="Helical" evidence="6">
    <location>
        <begin position="56"/>
        <end position="88"/>
    </location>
</feature>
<evidence type="ECO:0000313" key="8">
    <source>
        <dbReference type="EMBL" id="TDF99845.1"/>
    </source>
</evidence>